<sequence length="233" mass="26637">HRMLGETSFNNIWKALMRHIVVHLPSNPGPIYFLVPRKCGIFEAFRRHAISSQEQFEGVVNWSASCNVAQLVGKEDSESRVPVRNWQVYFRGHGSALKGIKAKHHFRFDAEHSGICFFKRKLDEEKKSVVVLKRLSNMSSALQPPGLDTARQNYLFNKIRPRSLEGHCLPPAHIPRLAQLRIRECLPFHFLYNDSSGCLESHEDMAERRPGSSGREATSKRLRTPTISSRGHQ</sequence>
<name>R7V433_CAPTE</name>
<dbReference type="AlphaFoldDB" id="R7V433"/>
<reference evidence="3" key="3">
    <citation type="submission" date="2015-06" db="UniProtKB">
        <authorList>
            <consortium name="EnsemblMetazoa"/>
        </authorList>
    </citation>
    <scope>IDENTIFICATION</scope>
</reference>
<keyword evidence="4" id="KW-1185">Reference proteome</keyword>
<dbReference type="HOGENOM" id="CLU_1192422_0_0_1"/>
<evidence type="ECO:0000313" key="2">
    <source>
        <dbReference type="EMBL" id="ELU10565.1"/>
    </source>
</evidence>
<reference evidence="4" key="1">
    <citation type="submission" date="2012-12" db="EMBL/GenBank/DDBJ databases">
        <authorList>
            <person name="Hellsten U."/>
            <person name="Grimwood J."/>
            <person name="Chapman J.A."/>
            <person name="Shapiro H."/>
            <person name="Aerts A."/>
            <person name="Otillar R.P."/>
            <person name="Terry A.Y."/>
            <person name="Boore J.L."/>
            <person name="Simakov O."/>
            <person name="Marletaz F."/>
            <person name="Cho S.-J."/>
            <person name="Edsinger-Gonzales E."/>
            <person name="Havlak P."/>
            <person name="Kuo D.-H."/>
            <person name="Larsson T."/>
            <person name="Lv J."/>
            <person name="Arendt D."/>
            <person name="Savage R."/>
            <person name="Osoegawa K."/>
            <person name="de Jong P."/>
            <person name="Lindberg D.R."/>
            <person name="Seaver E.C."/>
            <person name="Weisblat D.A."/>
            <person name="Putnam N.H."/>
            <person name="Grigoriev I.V."/>
            <person name="Rokhsar D.S."/>
        </authorList>
    </citation>
    <scope>NUCLEOTIDE SEQUENCE</scope>
    <source>
        <strain evidence="4">I ESC-2004</strain>
    </source>
</reference>
<dbReference type="EnsemblMetazoa" id="CapteT194033">
    <property type="protein sequence ID" value="CapteP194033"/>
    <property type="gene ID" value="CapteG194033"/>
</dbReference>
<dbReference type="EMBL" id="KB297391">
    <property type="protein sequence ID" value="ELU10565.1"/>
    <property type="molecule type" value="Genomic_DNA"/>
</dbReference>
<dbReference type="EMBL" id="AMQN01006013">
    <property type="status" value="NOT_ANNOTATED_CDS"/>
    <property type="molecule type" value="Genomic_DNA"/>
</dbReference>
<accession>R7V433</accession>
<gene>
    <name evidence="2" type="ORF">CAPTEDRAFT_194033</name>
</gene>
<feature type="non-terminal residue" evidence="2">
    <location>
        <position position="1"/>
    </location>
</feature>
<reference evidence="2 4" key="2">
    <citation type="journal article" date="2013" name="Nature">
        <title>Insights into bilaterian evolution from three spiralian genomes.</title>
        <authorList>
            <person name="Simakov O."/>
            <person name="Marletaz F."/>
            <person name="Cho S.J."/>
            <person name="Edsinger-Gonzales E."/>
            <person name="Havlak P."/>
            <person name="Hellsten U."/>
            <person name="Kuo D.H."/>
            <person name="Larsson T."/>
            <person name="Lv J."/>
            <person name="Arendt D."/>
            <person name="Savage R."/>
            <person name="Osoegawa K."/>
            <person name="de Jong P."/>
            <person name="Grimwood J."/>
            <person name="Chapman J.A."/>
            <person name="Shapiro H."/>
            <person name="Aerts A."/>
            <person name="Otillar R.P."/>
            <person name="Terry A.Y."/>
            <person name="Boore J.L."/>
            <person name="Grigoriev I.V."/>
            <person name="Lindberg D.R."/>
            <person name="Seaver E.C."/>
            <person name="Weisblat D.A."/>
            <person name="Putnam N.H."/>
            <person name="Rokhsar D.S."/>
        </authorList>
    </citation>
    <scope>NUCLEOTIDE SEQUENCE</scope>
    <source>
        <strain evidence="2 4">I ESC-2004</strain>
    </source>
</reference>
<evidence type="ECO:0000256" key="1">
    <source>
        <dbReference type="SAM" id="MobiDB-lite"/>
    </source>
</evidence>
<organism evidence="2">
    <name type="scientific">Capitella teleta</name>
    <name type="common">Polychaete worm</name>
    <dbReference type="NCBI Taxonomy" id="283909"/>
    <lineage>
        <taxon>Eukaryota</taxon>
        <taxon>Metazoa</taxon>
        <taxon>Spiralia</taxon>
        <taxon>Lophotrochozoa</taxon>
        <taxon>Annelida</taxon>
        <taxon>Polychaeta</taxon>
        <taxon>Sedentaria</taxon>
        <taxon>Scolecida</taxon>
        <taxon>Capitellidae</taxon>
        <taxon>Capitella</taxon>
    </lineage>
</organism>
<evidence type="ECO:0000313" key="4">
    <source>
        <dbReference type="Proteomes" id="UP000014760"/>
    </source>
</evidence>
<evidence type="ECO:0000313" key="3">
    <source>
        <dbReference type="EnsemblMetazoa" id="CapteP194033"/>
    </source>
</evidence>
<dbReference type="PANTHER" id="PTHR34415">
    <property type="entry name" value="INTEGRASE CATALYTIC DOMAIN-CONTAINING PROTEIN"/>
    <property type="match status" value="1"/>
</dbReference>
<proteinExistence type="predicted"/>
<dbReference type="Proteomes" id="UP000014760">
    <property type="component" value="Unassembled WGS sequence"/>
</dbReference>
<dbReference type="PANTHER" id="PTHR34415:SF1">
    <property type="entry name" value="INTEGRASE CATALYTIC DOMAIN-CONTAINING PROTEIN"/>
    <property type="match status" value="1"/>
</dbReference>
<feature type="region of interest" description="Disordered" evidence="1">
    <location>
        <begin position="202"/>
        <end position="233"/>
    </location>
</feature>
<protein>
    <submittedName>
        <fullName evidence="2 3">Uncharacterized protein</fullName>
    </submittedName>
</protein>